<feature type="domain" description="Nuclear condensin complex subunit 3 C-terminal" evidence="8">
    <location>
        <begin position="499"/>
        <end position="623"/>
    </location>
</feature>
<organism evidence="9 10">
    <name type="scientific">Ephemerocybe angulata</name>
    <dbReference type="NCBI Taxonomy" id="980116"/>
    <lineage>
        <taxon>Eukaryota</taxon>
        <taxon>Fungi</taxon>
        <taxon>Dikarya</taxon>
        <taxon>Basidiomycota</taxon>
        <taxon>Agaricomycotina</taxon>
        <taxon>Agaricomycetes</taxon>
        <taxon>Agaricomycetidae</taxon>
        <taxon>Agaricales</taxon>
        <taxon>Agaricineae</taxon>
        <taxon>Psathyrellaceae</taxon>
        <taxon>Ephemerocybe</taxon>
    </lineage>
</organism>
<dbReference type="Proteomes" id="UP000521943">
    <property type="component" value="Unassembled WGS sequence"/>
</dbReference>
<dbReference type="Pfam" id="PF12719">
    <property type="entry name" value="Cnd3"/>
    <property type="match status" value="1"/>
</dbReference>
<evidence type="ECO:0000256" key="7">
    <source>
        <dbReference type="SAM" id="Phobius"/>
    </source>
</evidence>
<proteinExistence type="predicted"/>
<evidence type="ECO:0000256" key="5">
    <source>
        <dbReference type="ARBA" id="ARBA00023067"/>
    </source>
</evidence>
<comment type="caution">
    <text evidence="9">The sequence shown here is derived from an EMBL/GenBank/DDBJ whole genome shotgun (WGS) entry which is preliminary data.</text>
</comment>
<keyword evidence="7" id="KW-0472">Membrane</keyword>
<evidence type="ECO:0000256" key="1">
    <source>
        <dbReference type="ARBA" id="ARBA00004286"/>
    </source>
</evidence>
<evidence type="ECO:0000313" key="9">
    <source>
        <dbReference type="EMBL" id="KAF6744160.1"/>
    </source>
</evidence>
<dbReference type="AlphaFoldDB" id="A0A8H6HCZ7"/>
<gene>
    <name evidence="9" type="ORF">DFP72DRAFT_1079005</name>
</gene>
<reference evidence="9 10" key="1">
    <citation type="submission" date="2020-07" db="EMBL/GenBank/DDBJ databases">
        <title>Comparative genomics of pyrophilous fungi reveals a link between fire events and developmental genes.</title>
        <authorList>
            <consortium name="DOE Joint Genome Institute"/>
            <person name="Steindorff A.S."/>
            <person name="Carver A."/>
            <person name="Calhoun S."/>
            <person name="Stillman K."/>
            <person name="Liu H."/>
            <person name="Lipzen A."/>
            <person name="Pangilinan J."/>
            <person name="Labutti K."/>
            <person name="Bruns T.D."/>
            <person name="Grigoriev I.V."/>
        </authorList>
    </citation>
    <scope>NUCLEOTIDE SEQUENCE [LARGE SCALE GENOMIC DNA]</scope>
    <source>
        <strain evidence="9 10">CBS 144469</strain>
    </source>
</reference>
<accession>A0A8H6HCZ7</accession>
<dbReference type="GO" id="GO:0051301">
    <property type="term" value="P:cell division"/>
    <property type="evidence" value="ECO:0007669"/>
    <property type="project" value="UniProtKB-KW"/>
</dbReference>
<feature type="transmembrane region" description="Helical" evidence="7">
    <location>
        <begin position="115"/>
        <end position="139"/>
    </location>
</feature>
<evidence type="ECO:0000256" key="6">
    <source>
        <dbReference type="ARBA" id="ARBA00023306"/>
    </source>
</evidence>
<keyword evidence="7" id="KW-0812">Transmembrane</keyword>
<feature type="transmembrane region" description="Helical" evidence="7">
    <location>
        <begin position="205"/>
        <end position="224"/>
    </location>
</feature>
<feature type="transmembrane region" description="Helical" evidence="7">
    <location>
        <begin position="282"/>
        <end position="307"/>
    </location>
</feature>
<dbReference type="OrthoDB" id="27187at2759"/>
<evidence type="ECO:0000313" key="10">
    <source>
        <dbReference type="Proteomes" id="UP000521943"/>
    </source>
</evidence>
<evidence type="ECO:0000259" key="8">
    <source>
        <dbReference type="Pfam" id="PF12719"/>
    </source>
</evidence>
<evidence type="ECO:0000256" key="3">
    <source>
        <dbReference type="ARBA" id="ARBA00022618"/>
    </source>
</evidence>
<dbReference type="PANTHER" id="PTHR14418">
    <property type="entry name" value="CONDENSIN COMPLEX SUBUNIT 3-RELATED"/>
    <property type="match status" value="1"/>
</dbReference>
<name>A0A8H6HCZ7_9AGAR</name>
<keyword evidence="4" id="KW-0498">Mitosis</keyword>
<dbReference type="InterPro" id="IPR027165">
    <property type="entry name" value="CND3"/>
</dbReference>
<evidence type="ECO:0000256" key="2">
    <source>
        <dbReference type="ARBA" id="ARBA00022454"/>
    </source>
</evidence>
<dbReference type="InterPro" id="IPR025977">
    <property type="entry name" value="Cnd3_C"/>
</dbReference>
<dbReference type="GO" id="GO:0007076">
    <property type="term" value="P:mitotic chromosome condensation"/>
    <property type="evidence" value="ECO:0007669"/>
    <property type="project" value="InterPro"/>
</dbReference>
<keyword evidence="3" id="KW-0132">Cell division</keyword>
<keyword evidence="10" id="KW-1185">Reference proteome</keyword>
<comment type="subcellular location">
    <subcellularLocation>
        <location evidence="1">Chromosome</location>
    </subcellularLocation>
</comment>
<sequence length="714" mass="81201">MQKRWGSEWELKPTRPLLDASILPPDDTAPSLMSLFRPDLWFPEAVDYPVQLLLRPIFLADYIAATLLSTLFLGVNLIACGYIVRQHIISRQRPSSAANRGTPNRWGTVAPSSGTWCYLSVGLVTLYTASVLVYCVAFSRRYLSVTTLNTFDKTQEEAMQWFRDNPEHDGVKMICIPGAVAPGGQDYCKLFKLTKNLLRYKGLEIAYASLVEALILAVDATLLYRFYVVFSTRRWVYLVVAMLSALSLAGPFIGFIALAKLASLGSKSDPWWTANFPQGGFLAWHSPWLAVVLHVLVNVAITFAIIARITGARRQMRSVGGNWPLRQLLCRINRRHLLSRRFRLRCLECWRRTLQRAGKGHIESIRFSPMILWVAFTDLDAIITNGLRDRESSIEAAAVEVINHWVKIYEEEESSRGALSALLRPIGLAKCDTAQLAVVERLLKTVFASRDDIVKNIKFPAKYWETPSPERVMLARVFFDWCRETDNEHRDTQDDLPAASSVQILITLFTFYLRPDWQDCLQLIQGLTCFFEMYARSSPHCRVTLQQIFVDVFKVSTKISVQDRIIHSSKLCTQFLKWTDPAIQEVALPSLEKLNQGVQLALAYDILKALFEVNRNPEDRFIKEDKRASVPDATSHSRSPLPDEVDELEISKIKVLAELLCKVGLFECRSIMSRVTASSKKALKGFETLFTSKYREMLEGISEEELRKDQGRLL</sequence>
<keyword evidence="2" id="KW-0158">Chromosome</keyword>
<evidence type="ECO:0000256" key="4">
    <source>
        <dbReference type="ARBA" id="ARBA00022776"/>
    </source>
</evidence>
<dbReference type="GO" id="GO:0000793">
    <property type="term" value="C:condensed chromosome"/>
    <property type="evidence" value="ECO:0007669"/>
    <property type="project" value="TreeGrafter"/>
</dbReference>
<feature type="transmembrane region" description="Helical" evidence="7">
    <location>
        <begin position="236"/>
        <end position="262"/>
    </location>
</feature>
<protein>
    <recommendedName>
        <fullName evidence="8">Nuclear condensin complex subunit 3 C-terminal domain-containing protein</fullName>
    </recommendedName>
</protein>
<dbReference type="PANTHER" id="PTHR14418:SF5">
    <property type="entry name" value="CONDENSIN COMPLEX SUBUNIT 3"/>
    <property type="match status" value="1"/>
</dbReference>
<keyword evidence="7" id="KW-1133">Transmembrane helix</keyword>
<dbReference type="EMBL" id="JACGCI010000126">
    <property type="protein sequence ID" value="KAF6744160.1"/>
    <property type="molecule type" value="Genomic_DNA"/>
</dbReference>
<keyword evidence="6" id="KW-0131">Cell cycle</keyword>
<dbReference type="GO" id="GO:0000796">
    <property type="term" value="C:condensin complex"/>
    <property type="evidence" value="ECO:0007669"/>
    <property type="project" value="InterPro"/>
</dbReference>
<keyword evidence="5" id="KW-0226">DNA condensation</keyword>
<feature type="transmembrane region" description="Helical" evidence="7">
    <location>
        <begin position="62"/>
        <end position="84"/>
    </location>
</feature>